<comment type="similarity">
    <text evidence="1 2">Belongs to the phD/YefM antitoxin family.</text>
</comment>
<proteinExistence type="inferred from homology"/>
<accession>A0A426TZS0</accession>
<reference evidence="3 4" key="1">
    <citation type="submission" date="2018-12" db="EMBL/GenBank/DDBJ databases">
        <title>Genome Sequence of Candidatus Viridilinea halotolerans isolated from saline sulfide-rich spring.</title>
        <authorList>
            <person name="Grouzdev D.S."/>
            <person name="Burganskaya E.I."/>
            <person name="Krutkina M.S."/>
            <person name="Sukhacheva M.V."/>
            <person name="Gorlenko V.M."/>
        </authorList>
    </citation>
    <scope>NUCLEOTIDE SEQUENCE [LARGE SCALE GENOMIC DNA]</scope>
    <source>
        <strain evidence="3">Chok-6</strain>
    </source>
</reference>
<protein>
    <recommendedName>
        <fullName evidence="2">Antitoxin</fullName>
    </recommendedName>
</protein>
<organism evidence="3 4">
    <name type="scientific">Candidatus Viridilinea halotolerans</name>
    <dbReference type="NCBI Taxonomy" id="2491704"/>
    <lineage>
        <taxon>Bacteria</taxon>
        <taxon>Bacillati</taxon>
        <taxon>Chloroflexota</taxon>
        <taxon>Chloroflexia</taxon>
        <taxon>Chloroflexales</taxon>
        <taxon>Chloroflexineae</taxon>
        <taxon>Oscillochloridaceae</taxon>
        <taxon>Candidatus Viridilinea</taxon>
    </lineage>
</organism>
<evidence type="ECO:0000256" key="1">
    <source>
        <dbReference type="ARBA" id="ARBA00009981"/>
    </source>
</evidence>
<dbReference type="Pfam" id="PF02604">
    <property type="entry name" value="PhdYeFM_antitox"/>
    <property type="match status" value="1"/>
</dbReference>
<evidence type="ECO:0000256" key="2">
    <source>
        <dbReference type="RuleBase" id="RU362080"/>
    </source>
</evidence>
<comment type="function">
    <text evidence="2">Antitoxin component of a type II toxin-antitoxin (TA) system.</text>
</comment>
<dbReference type="Gene3D" id="3.40.1620.10">
    <property type="entry name" value="YefM-like domain"/>
    <property type="match status" value="1"/>
</dbReference>
<dbReference type="PANTHER" id="PTHR33713">
    <property type="entry name" value="ANTITOXIN YAFN-RELATED"/>
    <property type="match status" value="1"/>
</dbReference>
<dbReference type="SUPFAM" id="SSF143120">
    <property type="entry name" value="YefM-like"/>
    <property type="match status" value="1"/>
</dbReference>
<comment type="caution">
    <text evidence="3">The sequence shown here is derived from an EMBL/GenBank/DDBJ whole genome shotgun (WGS) entry which is preliminary data.</text>
</comment>
<dbReference type="NCBIfam" id="TIGR01552">
    <property type="entry name" value="phd_fam"/>
    <property type="match status" value="1"/>
</dbReference>
<dbReference type="AlphaFoldDB" id="A0A426TZS0"/>
<evidence type="ECO:0000313" key="3">
    <source>
        <dbReference type="EMBL" id="RRR71965.1"/>
    </source>
</evidence>
<dbReference type="Proteomes" id="UP000280307">
    <property type="component" value="Unassembled WGS sequence"/>
</dbReference>
<dbReference type="Gene3D" id="6.10.250.330">
    <property type="match status" value="1"/>
</dbReference>
<dbReference type="InterPro" id="IPR006442">
    <property type="entry name" value="Antitoxin_Phd/YefM"/>
</dbReference>
<evidence type="ECO:0000313" key="4">
    <source>
        <dbReference type="Proteomes" id="UP000280307"/>
    </source>
</evidence>
<dbReference type="EMBL" id="RSAS01000420">
    <property type="protein sequence ID" value="RRR71965.1"/>
    <property type="molecule type" value="Genomic_DNA"/>
</dbReference>
<dbReference type="InterPro" id="IPR036165">
    <property type="entry name" value="YefM-like_sf"/>
</dbReference>
<gene>
    <name evidence="3" type="ORF">EI684_10795</name>
</gene>
<dbReference type="PANTHER" id="PTHR33713:SF6">
    <property type="entry name" value="ANTITOXIN YEFM"/>
    <property type="match status" value="1"/>
</dbReference>
<name>A0A426TZS0_9CHLR</name>
<sequence>MIGQNYSWLDTRIKQMQAVTLAEAQRDLERLLTQVINDAAPTSVVLASGQQVVLVPLDEYAAWQETRYLLASPANVAHLQRSLAELANGDVSEKKLLGV</sequence>
<dbReference type="InterPro" id="IPR051405">
    <property type="entry name" value="phD/YefM_antitoxin"/>
</dbReference>